<reference evidence="1 2" key="1">
    <citation type="journal article" date="2019" name="Commun. Biol.">
        <title>The bagworm genome reveals a unique fibroin gene that provides high tensile strength.</title>
        <authorList>
            <person name="Kono N."/>
            <person name="Nakamura H."/>
            <person name="Ohtoshi R."/>
            <person name="Tomita M."/>
            <person name="Numata K."/>
            <person name="Arakawa K."/>
        </authorList>
    </citation>
    <scope>NUCLEOTIDE SEQUENCE [LARGE SCALE GENOMIC DNA]</scope>
</reference>
<dbReference type="AlphaFoldDB" id="A0A4C1VU73"/>
<sequence>MSPISAPFAYGTALAVLLPERGRMWERDWIYVVREAGLILQLLIKNVDVIFSLLLSYVCRFKKKIQFPFTTDARLTNGVEPSGGRRQRPLGSIRRGRAAVNSRELSCVRAWGFLPATCESAEKGLASFSFLVSLR</sequence>
<keyword evidence="2" id="KW-1185">Reference proteome</keyword>
<dbReference type="Proteomes" id="UP000299102">
    <property type="component" value="Unassembled WGS sequence"/>
</dbReference>
<protein>
    <submittedName>
        <fullName evidence="1">Uncharacterized protein</fullName>
    </submittedName>
</protein>
<dbReference type="EMBL" id="BGZK01000422">
    <property type="protein sequence ID" value="GBP42716.1"/>
    <property type="molecule type" value="Genomic_DNA"/>
</dbReference>
<accession>A0A4C1VU73</accession>
<comment type="caution">
    <text evidence="1">The sequence shown here is derived from an EMBL/GenBank/DDBJ whole genome shotgun (WGS) entry which is preliminary data.</text>
</comment>
<organism evidence="1 2">
    <name type="scientific">Eumeta variegata</name>
    <name type="common">Bagworm moth</name>
    <name type="synonym">Eumeta japonica</name>
    <dbReference type="NCBI Taxonomy" id="151549"/>
    <lineage>
        <taxon>Eukaryota</taxon>
        <taxon>Metazoa</taxon>
        <taxon>Ecdysozoa</taxon>
        <taxon>Arthropoda</taxon>
        <taxon>Hexapoda</taxon>
        <taxon>Insecta</taxon>
        <taxon>Pterygota</taxon>
        <taxon>Neoptera</taxon>
        <taxon>Endopterygota</taxon>
        <taxon>Lepidoptera</taxon>
        <taxon>Glossata</taxon>
        <taxon>Ditrysia</taxon>
        <taxon>Tineoidea</taxon>
        <taxon>Psychidae</taxon>
        <taxon>Oiketicinae</taxon>
        <taxon>Eumeta</taxon>
    </lineage>
</organism>
<evidence type="ECO:0000313" key="1">
    <source>
        <dbReference type="EMBL" id="GBP42716.1"/>
    </source>
</evidence>
<name>A0A4C1VU73_EUMVA</name>
<evidence type="ECO:0000313" key="2">
    <source>
        <dbReference type="Proteomes" id="UP000299102"/>
    </source>
</evidence>
<proteinExistence type="predicted"/>
<gene>
    <name evidence="1" type="ORF">EVAR_21992_1</name>
</gene>